<dbReference type="CDD" id="cd07957">
    <property type="entry name" value="Anticodon_Ia_Met"/>
    <property type="match status" value="1"/>
</dbReference>
<protein>
    <recommendedName>
        <fullName evidence="7">Methionine--tRNA ligase</fullName>
        <ecNumber evidence="7">6.1.1.10</ecNumber>
    </recommendedName>
    <alternativeName>
        <fullName evidence="7">Methionyl-tRNA synthetase</fullName>
        <shortName evidence="7">MetRS</shortName>
    </alternativeName>
</protein>
<comment type="catalytic activity">
    <reaction evidence="7">
        <text>tRNA(Met) + L-methionine + ATP = L-methionyl-tRNA(Met) + AMP + diphosphate</text>
        <dbReference type="Rhea" id="RHEA:13481"/>
        <dbReference type="Rhea" id="RHEA-COMP:9667"/>
        <dbReference type="Rhea" id="RHEA-COMP:9698"/>
        <dbReference type="ChEBI" id="CHEBI:30616"/>
        <dbReference type="ChEBI" id="CHEBI:33019"/>
        <dbReference type="ChEBI" id="CHEBI:57844"/>
        <dbReference type="ChEBI" id="CHEBI:78442"/>
        <dbReference type="ChEBI" id="CHEBI:78530"/>
        <dbReference type="ChEBI" id="CHEBI:456215"/>
        <dbReference type="EC" id="6.1.1.10"/>
    </reaction>
</comment>
<accession>A0A2H0Y1L0</accession>
<evidence type="ECO:0000256" key="7">
    <source>
        <dbReference type="HAMAP-Rule" id="MF_01228"/>
    </source>
</evidence>
<dbReference type="InterPro" id="IPR015413">
    <property type="entry name" value="Methionyl/Leucyl_tRNA_Synth"/>
</dbReference>
<feature type="binding site" evidence="7">
    <location>
        <position position="149"/>
    </location>
    <ligand>
        <name>Zn(2+)</name>
        <dbReference type="ChEBI" id="CHEBI:29105"/>
    </ligand>
</feature>
<dbReference type="GO" id="GO:0006431">
    <property type="term" value="P:methionyl-tRNA aminoacylation"/>
    <property type="evidence" value="ECO:0007669"/>
    <property type="project" value="UniProtKB-UniRule"/>
</dbReference>
<evidence type="ECO:0000256" key="8">
    <source>
        <dbReference type="SAM" id="Phobius"/>
    </source>
</evidence>
<dbReference type="EMBL" id="PEYM01000054">
    <property type="protein sequence ID" value="PIS30481.1"/>
    <property type="molecule type" value="Genomic_DNA"/>
</dbReference>
<keyword evidence="7" id="KW-0963">Cytoplasm</keyword>
<dbReference type="InterPro" id="IPR041872">
    <property type="entry name" value="Anticodon_Met"/>
</dbReference>
<dbReference type="InterPro" id="IPR009080">
    <property type="entry name" value="tRNAsynth_Ia_anticodon-bd"/>
</dbReference>
<dbReference type="GO" id="GO:0046872">
    <property type="term" value="F:metal ion binding"/>
    <property type="evidence" value="ECO:0007669"/>
    <property type="project" value="UniProtKB-KW"/>
</dbReference>
<dbReference type="FunFam" id="2.170.220.10:FF:000002">
    <property type="entry name" value="Methionine--tRNA ligase"/>
    <property type="match status" value="1"/>
</dbReference>
<dbReference type="SUPFAM" id="SSF47323">
    <property type="entry name" value="Anticodon-binding domain of a subclass of class I aminoacyl-tRNA synthetases"/>
    <property type="match status" value="1"/>
</dbReference>
<dbReference type="InterPro" id="IPR014729">
    <property type="entry name" value="Rossmann-like_a/b/a_fold"/>
</dbReference>
<dbReference type="GO" id="GO:0005524">
    <property type="term" value="F:ATP binding"/>
    <property type="evidence" value="ECO:0007669"/>
    <property type="project" value="UniProtKB-UniRule"/>
</dbReference>
<evidence type="ECO:0000256" key="4">
    <source>
        <dbReference type="ARBA" id="ARBA00022840"/>
    </source>
</evidence>
<evidence type="ECO:0000259" key="9">
    <source>
        <dbReference type="Pfam" id="PF08264"/>
    </source>
</evidence>
<sequence>MAEKFYLTTPIYYVNDVPHIGHAYTTIAADVLARYKRMMGFDVYFLTGTDEHGEKIWNAAGKNLDDTKKLVEEKVAGFISAWKILDISNDDFIRTTEKRHEEVVQKVFHKLLENGDVYLGEYEGWYCVPCESFWSLSELKEDPEGRKLCPDCGRETEVLKEESYFFKLSKYQDQLLAHIKANPDFIQPESRRNEILKFIEQGLRDLSITRTAFPWGIGVPDNPKHVIYVWFDALINYISALGWPDGEKFKKYWPADVHIMGKEIVRFHAVTWLCMLMALGVPLPKKVFGHGWWTVGGKKMSKSKGNVVDPLALSKEFGLDAVRYFLLREVPFGVDGDFSRNSFIKRYNSDLANDLGNLLNRTLNMVERYFNGVIPDPKNLLCFDEYSQRLVEGKKGIIKAQERDFEELSFSLILIGIWSYITLANVYIENQAPWKLAKFGETDKLGAIMYHLCFALSAIAYFVAPFMPETSQKIWQQLGLTGSPSENVDIIGVKVAKGDPLFPRIEVS</sequence>
<keyword evidence="3 7" id="KW-0547">Nucleotide-binding</keyword>
<comment type="subcellular location">
    <subcellularLocation>
        <location evidence="7">Cytoplasm</location>
    </subcellularLocation>
</comment>
<dbReference type="PANTHER" id="PTHR43326">
    <property type="entry name" value="METHIONYL-TRNA SYNTHETASE"/>
    <property type="match status" value="1"/>
</dbReference>
<comment type="similarity">
    <text evidence="7">Belongs to the class-I aminoacyl-tRNA synthetase family. MetG type 2A subfamily.</text>
</comment>
<dbReference type="GO" id="GO:0005737">
    <property type="term" value="C:cytoplasm"/>
    <property type="evidence" value="ECO:0007669"/>
    <property type="project" value="UniProtKB-SubCell"/>
</dbReference>
<keyword evidence="7" id="KW-0479">Metal-binding</keyword>
<keyword evidence="6 7" id="KW-0030">Aminoacyl-tRNA synthetase</keyword>
<dbReference type="Gene3D" id="2.170.220.10">
    <property type="match status" value="1"/>
</dbReference>
<feature type="short sequence motif" description="'HIGH' region" evidence="7">
    <location>
        <begin position="12"/>
        <end position="22"/>
    </location>
</feature>
<feature type="binding site" evidence="7">
    <location>
        <position position="130"/>
    </location>
    <ligand>
        <name>Zn(2+)</name>
        <dbReference type="ChEBI" id="CHEBI:29105"/>
    </ligand>
</feature>
<dbReference type="InterPro" id="IPR023457">
    <property type="entry name" value="Met-tRNA_synth_2"/>
</dbReference>
<dbReference type="InterPro" id="IPR014758">
    <property type="entry name" value="Met-tRNA_synth"/>
</dbReference>
<proteinExistence type="inferred from homology"/>
<evidence type="ECO:0000256" key="2">
    <source>
        <dbReference type="ARBA" id="ARBA00022598"/>
    </source>
</evidence>
<organism evidence="11 12">
    <name type="scientific">Candidatus Saganbacteria bacterium CG08_land_8_20_14_0_20_45_16</name>
    <dbReference type="NCBI Taxonomy" id="2014293"/>
    <lineage>
        <taxon>Bacteria</taxon>
        <taxon>Bacillati</taxon>
        <taxon>Saganbacteria</taxon>
    </lineage>
</organism>
<keyword evidence="8" id="KW-0812">Transmembrane</keyword>
<evidence type="ECO:0000313" key="12">
    <source>
        <dbReference type="Proteomes" id="UP000231343"/>
    </source>
</evidence>
<dbReference type="Pfam" id="PF08264">
    <property type="entry name" value="Anticodon_1"/>
    <property type="match status" value="1"/>
</dbReference>
<evidence type="ECO:0000256" key="6">
    <source>
        <dbReference type="ARBA" id="ARBA00023146"/>
    </source>
</evidence>
<keyword evidence="2 7" id="KW-0436">Ligase</keyword>
<feature type="binding site" evidence="7">
    <location>
        <position position="298"/>
    </location>
    <ligand>
        <name>ATP</name>
        <dbReference type="ChEBI" id="CHEBI:30616"/>
    </ligand>
</feature>
<feature type="domain" description="Methionyl/Leucyl tRNA synthetase" evidence="10">
    <location>
        <begin position="6"/>
        <end position="363"/>
    </location>
</feature>
<evidence type="ECO:0000259" key="10">
    <source>
        <dbReference type="Pfam" id="PF09334"/>
    </source>
</evidence>
<evidence type="ECO:0000256" key="3">
    <source>
        <dbReference type="ARBA" id="ARBA00022741"/>
    </source>
</evidence>
<comment type="caution">
    <text evidence="11">The sequence shown here is derived from an EMBL/GenBank/DDBJ whole genome shotgun (WGS) entry which is preliminary data.</text>
</comment>
<evidence type="ECO:0000256" key="1">
    <source>
        <dbReference type="ARBA" id="ARBA00003314"/>
    </source>
</evidence>
<dbReference type="EC" id="6.1.1.10" evidence="7"/>
<dbReference type="NCBIfam" id="NF008900">
    <property type="entry name" value="PRK12267.1"/>
    <property type="match status" value="1"/>
</dbReference>
<dbReference type="PRINTS" id="PR01041">
    <property type="entry name" value="TRNASYNTHMET"/>
</dbReference>
<feature type="binding site" evidence="7">
    <location>
        <position position="127"/>
    </location>
    <ligand>
        <name>Zn(2+)</name>
        <dbReference type="ChEBI" id="CHEBI:29105"/>
    </ligand>
</feature>
<dbReference type="HAMAP" id="MF_01228">
    <property type="entry name" value="Met_tRNA_synth_type2"/>
    <property type="match status" value="1"/>
</dbReference>
<evidence type="ECO:0000256" key="5">
    <source>
        <dbReference type="ARBA" id="ARBA00022917"/>
    </source>
</evidence>
<dbReference type="CDD" id="cd00814">
    <property type="entry name" value="MetRS_core"/>
    <property type="match status" value="1"/>
</dbReference>
<dbReference type="SUPFAM" id="SSF52374">
    <property type="entry name" value="Nucleotidylyl transferase"/>
    <property type="match status" value="1"/>
</dbReference>
<evidence type="ECO:0000313" key="11">
    <source>
        <dbReference type="EMBL" id="PIS30481.1"/>
    </source>
</evidence>
<comment type="cofactor">
    <cofactor evidence="7">
        <name>Zn(2+)</name>
        <dbReference type="ChEBI" id="CHEBI:29105"/>
    </cofactor>
    <text evidence="7">Binds 1 zinc ion per subunit.</text>
</comment>
<keyword evidence="8" id="KW-0472">Membrane</keyword>
<feature type="domain" description="Methionyl/Valyl/Leucyl/Isoleucyl-tRNA synthetase anticodon-binding" evidence="9">
    <location>
        <begin position="397"/>
        <end position="479"/>
    </location>
</feature>
<feature type="short sequence motif" description="'KMSKS' region" evidence="7">
    <location>
        <begin position="299"/>
        <end position="303"/>
    </location>
</feature>
<dbReference type="Pfam" id="PF09334">
    <property type="entry name" value="tRNA-synt_1g"/>
    <property type="match status" value="1"/>
</dbReference>
<comment type="subunit">
    <text evidence="7">Monomer.</text>
</comment>
<dbReference type="GO" id="GO:0004825">
    <property type="term" value="F:methionine-tRNA ligase activity"/>
    <property type="evidence" value="ECO:0007669"/>
    <property type="project" value="UniProtKB-UniRule"/>
</dbReference>
<dbReference type="AlphaFoldDB" id="A0A2H0Y1L0"/>
<name>A0A2H0Y1L0_UNCSA</name>
<dbReference type="PANTHER" id="PTHR43326:SF1">
    <property type="entry name" value="METHIONINE--TRNA LIGASE, MITOCHONDRIAL"/>
    <property type="match status" value="1"/>
</dbReference>
<comment type="function">
    <text evidence="1 7">Is required not only for elongation of protein synthesis but also for the initiation of all mRNA translation through initiator tRNA(fMet) aminoacylation.</text>
</comment>
<keyword evidence="4 7" id="KW-0067">ATP-binding</keyword>
<dbReference type="Gene3D" id="3.40.50.620">
    <property type="entry name" value="HUPs"/>
    <property type="match status" value="1"/>
</dbReference>
<feature type="binding site" evidence="7">
    <location>
        <position position="152"/>
    </location>
    <ligand>
        <name>Zn(2+)</name>
        <dbReference type="ChEBI" id="CHEBI:29105"/>
    </ligand>
</feature>
<dbReference type="NCBIfam" id="TIGR00398">
    <property type="entry name" value="metG"/>
    <property type="match status" value="1"/>
</dbReference>
<keyword evidence="7" id="KW-0862">Zinc</keyword>
<dbReference type="Gene3D" id="1.10.730.10">
    <property type="entry name" value="Isoleucyl-tRNA Synthetase, Domain 1"/>
    <property type="match status" value="1"/>
</dbReference>
<keyword evidence="5 7" id="KW-0648">Protein biosynthesis</keyword>
<dbReference type="Proteomes" id="UP000231343">
    <property type="component" value="Unassembled WGS sequence"/>
</dbReference>
<feature type="transmembrane region" description="Helical" evidence="8">
    <location>
        <begin position="448"/>
        <end position="467"/>
    </location>
</feature>
<keyword evidence="8" id="KW-1133">Transmembrane helix</keyword>
<dbReference type="InterPro" id="IPR033911">
    <property type="entry name" value="MetRS_core"/>
</dbReference>
<reference evidence="11 12" key="1">
    <citation type="submission" date="2017-09" db="EMBL/GenBank/DDBJ databases">
        <title>Depth-based differentiation of microbial function through sediment-hosted aquifers and enrichment of novel symbionts in the deep terrestrial subsurface.</title>
        <authorList>
            <person name="Probst A.J."/>
            <person name="Ladd B."/>
            <person name="Jarett J.K."/>
            <person name="Geller-Mcgrath D.E."/>
            <person name="Sieber C.M."/>
            <person name="Emerson J.B."/>
            <person name="Anantharaman K."/>
            <person name="Thomas B.C."/>
            <person name="Malmstrom R."/>
            <person name="Stieglmeier M."/>
            <person name="Klingl A."/>
            <person name="Woyke T."/>
            <person name="Ryan C.M."/>
            <person name="Banfield J.F."/>
        </authorList>
    </citation>
    <scope>NUCLEOTIDE SEQUENCE [LARGE SCALE GENOMIC DNA]</scope>
    <source>
        <strain evidence="11">CG08_land_8_20_14_0_20_45_16</strain>
    </source>
</reference>
<feature type="transmembrane region" description="Helical" evidence="8">
    <location>
        <begin position="408"/>
        <end position="428"/>
    </location>
</feature>
<gene>
    <name evidence="7" type="primary">metG</name>
    <name evidence="11" type="ORF">COT42_02850</name>
</gene>
<dbReference type="InterPro" id="IPR013155">
    <property type="entry name" value="M/V/L/I-tRNA-synth_anticd-bd"/>
</dbReference>